<gene>
    <name evidence="1" type="ORF">F383_32267</name>
</gene>
<dbReference type="AlphaFoldDB" id="A0A0B0PKU4"/>
<keyword evidence="2" id="KW-1185">Reference proteome</keyword>
<dbReference type="Proteomes" id="UP000032142">
    <property type="component" value="Unassembled WGS sequence"/>
</dbReference>
<organism evidence="1 2">
    <name type="scientific">Gossypium arboreum</name>
    <name type="common">Tree cotton</name>
    <name type="synonym">Gossypium nanking</name>
    <dbReference type="NCBI Taxonomy" id="29729"/>
    <lineage>
        <taxon>Eukaryota</taxon>
        <taxon>Viridiplantae</taxon>
        <taxon>Streptophyta</taxon>
        <taxon>Embryophyta</taxon>
        <taxon>Tracheophyta</taxon>
        <taxon>Spermatophyta</taxon>
        <taxon>Magnoliopsida</taxon>
        <taxon>eudicotyledons</taxon>
        <taxon>Gunneridae</taxon>
        <taxon>Pentapetalae</taxon>
        <taxon>rosids</taxon>
        <taxon>malvids</taxon>
        <taxon>Malvales</taxon>
        <taxon>Malvaceae</taxon>
        <taxon>Malvoideae</taxon>
        <taxon>Gossypium</taxon>
    </lineage>
</organism>
<dbReference type="EMBL" id="KN433098">
    <property type="protein sequence ID" value="KHG25615.1"/>
    <property type="molecule type" value="Genomic_DNA"/>
</dbReference>
<proteinExistence type="predicted"/>
<evidence type="ECO:0000313" key="2">
    <source>
        <dbReference type="Proteomes" id="UP000032142"/>
    </source>
</evidence>
<protein>
    <submittedName>
        <fullName evidence="1">Uncharacterized protein</fullName>
    </submittedName>
</protein>
<sequence>MDPHRKSTWPRLPHTGVSHGCVHLAGLKHDLRVCHMGVSLQSPSIVLFGKGQFLGLLGIQKPI</sequence>
<accession>A0A0B0PKU4</accession>
<name>A0A0B0PKU4_GOSAR</name>
<evidence type="ECO:0000313" key="1">
    <source>
        <dbReference type="EMBL" id="KHG25615.1"/>
    </source>
</evidence>
<reference evidence="2" key="1">
    <citation type="submission" date="2014-09" db="EMBL/GenBank/DDBJ databases">
        <authorList>
            <person name="Mudge J."/>
            <person name="Ramaraj T."/>
            <person name="Lindquist I.E."/>
            <person name="Bharti A.K."/>
            <person name="Sundararajan A."/>
            <person name="Cameron C.T."/>
            <person name="Woodward J.E."/>
            <person name="May G.D."/>
            <person name="Brubaker C."/>
            <person name="Broadhvest J."/>
            <person name="Wilkins T.A."/>
        </authorList>
    </citation>
    <scope>NUCLEOTIDE SEQUENCE</scope>
    <source>
        <strain evidence="2">cv. AKA8401</strain>
    </source>
</reference>